<dbReference type="GO" id="GO:0016814">
    <property type="term" value="F:hydrolase activity, acting on carbon-nitrogen (but not peptide) bonds, in cyclic amidines"/>
    <property type="evidence" value="ECO:0007669"/>
    <property type="project" value="TreeGrafter"/>
</dbReference>
<dbReference type="InterPro" id="IPR013108">
    <property type="entry name" value="Amidohydro_3"/>
</dbReference>
<dbReference type="InterPro" id="IPR052349">
    <property type="entry name" value="Metallo-hydrolase_Enzymes"/>
</dbReference>
<accession>A0A125W4K5</accession>
<reference evidence="2 3" key="1">
    <citation type="submission" date="2010-07" db="EMBL/GenBank/DDBJ databases">
        <authorList>
            <person name="Sid Ahmed O."/>
        </authorList>
    </citation>
    <scope>NUCLEOTIDE SEQUENCE [LARGE SCALE GENOMIC DNA]</scope>
    <source>
        <strain evidence="2 3">TX4248</strain>
    </source>
</reference>
<evidence type="ECO:0000313" key="3">
    <source>
        <dbReference type="Proteomes" id="UP000004846"/>
    </source>
</evidence>
<dbReference type="EMBL" id="AEBR01000071">
    <property type="protein sequence ID" value="EFM82224.1"/>
    <property type="molecule type" value="Genomic_DNA"/>
</dbReference>
<feature type="domain" description="Amidohydrolase 3" evidence="1">
    <location>
        <begin position="150"/>
        <end position="401"/>
    </location>
</feature>
<dbReference type="PANTHER" id="PTHR32027">
    <property type="entry name" value="CYTOSINE DEAMINASE"/>
    <property type="match status" value="1"/>
</dbReference>
<dbReference type="AlphaFoldDB" id="A0A125W4K5"/>
<dbReference type="InterPro" id="IPR011059">
    <property type="entry name" value="Metal-dep_hydrolase_composite"/>
</dbReference>
<sequence>MNYWLKNVRIETGYQKEGDWLSGTVTKEVAIEVTDGVFTKIIPNEELVEEPGLTIIDGHHQLILPGLIEKHCHFDKSKLGVPWYPVTPAKSIVERVETEIPYLDSLELSLTERANHLIDLELPHGATAFRTHVDVEPMTDLRYFDEVQALAQTKPFAVEIVVFPQHGLLRSDSVELIDQALAKGADFIGGVDPYSLDGDYKKSLAETFRLADKHGVGVDIHLHDRHEAGTTTIKEIIRLTKEYGLQDKVFISHAFGLNDFIGEERDEVYDALAAEKIHINSSVPITPNTIPPIMELLRHGVNVHLGCDNIYDCWSPYGDGSLQEKLARLGELFNVKDQDALTQLLGLVTDGVTTLDEQGQANWPQVGAEATYLLTEAECAAAFVARQTPVEISVVKGTTLYQK</sequence>
<dbReference type="Gene3D" id="2.30.40.10">
    <property type="entry name" value="Urease, subunit C, domain 1"/>
    <property type="match status" value="1"/>
</dbReference>
<dbReference type="Gene3D" id="3.20.20.140">
    <property type="entry name" value="Metal-dependent hydrolases"/>
    <property type="match status" value="1"/>
</dbReference>
<dbReference type="PANTHER" id="PTHR32027:SF9">
    <property type="entry name" value="BLL3847 PROTEIN"/>
    <property type="match status" value="1"/>
</dbReference>
<evidence type="ECO:0000259" key="1">
    <source>
        <dbReference type="Pfam" id="PF07969"/>
    </source>
</evidence>
<dbReference type="InterPro" id="IPR032466">
    <property type="entry name" value="Metal_Hydrolase"/>
</dbReference>
<dbReference type="Proteomes" id="UP000004846">
    <property type="component" value="Unassembled WGS sequence"/>
</dbReference>
<organism evidence="2 3">
    <name type="scientific">Enterococcus faecalis TX4248</name>
    <dbReference type="NCBI Taxonomy" id="749495"/>
    <lineage>
        <taxon>Bacteria</taxon>
        <taxon>Bacillati</taxon>
        <taxon>Bacillota</taxon>
        <taxon>Bacilli</taxon>
        <taxon>Lactobacillales</taxon>
        <taxon>Enterococcaceae</taxon>
        <taxon>Enterococcus</taxon>
    </lineage>
</organism>
<gene>
    <name evidence="2" type="ORF">HMPREF9498_02158</name>
</gene>
<dbReference type="Pfam" id="PF07969">
    <property type="entry name" value="Amidohydro_3"/>
    <property type="match status" value="1"/>
</dbReference>
<dbReference type="SUPFAM" id="SSF51338">
    <property type="entry name" value="Composite domain of metallo-dependent hydrolases"/>
    <property type="match status" value="1"/>
</dbReference>
<proteinExistence type="predicted"/>
<dbReference type="HOGENOM" id="CLU_031758_4_1_9"/>
<dbReference type="CDD" id="cd01293">
    <property type="entry name" value="Bact_CD"/>
    <property type="match status" value="1"/>
</dbReference>
<evidence type="ECO:0000313" key="2">
    <source>
        <dbReference type="EMBL" id="EFM82224.1"/>
    </source>
</evidence>
<name>A0A125W4K5_ENTFL</name>
<dbReference type="SUPFAM" id="SSF51556">
    <property type="entry name" value="Metallo-dependent hydrolases"/>
    <property type="match status" value="1"/>
</dbReference>
<comment type="caution">
    <text evidence="2">The sequence shown here is derived from an EMBL/GenBank/DDBJ whole genome shotgun (WGS) entry which is preliminary data.</text>
</comment>
<dbReference type="RefSeq" id="WP_002402404.1">
    <property type="nucleotide sequence ID" value="NZ_GL454468.1"/>
</dbReference>
<protein>
    <submittedName>
        <fullName evidence="2">Putative deaminase</fullName>
    </submittedName>
</protein>